<keyword evidence="1" id="KW-0812">Transmembrane</keyword>
<dbReference type="Proteomes" id="UP000295351">
    <property type="component" value="Unassembled WGS sequence"/>
</dbReference>
<keyword evidence="3" id="KW-1185">Reference proteome</keyword>
<dbReference type="AlphaFoldDB" id="A0A4R2C818"/>
<feature type="transmembrane region" description="Helical" evidence="1">
    <location>
        <begin position="53"/>
        <end position="76"/>
    </location>
</feature>
<protein>
    <submittedName>
        <fullName evidence="2">Uncharacterized protein</fullName>
    </submittedName>
</protein>
<sequence>MTRCDLSTHHECSCIASNVPCKVQAPLDLGTYRGTNHPGPLDGYPKLARDMNVALILLSIIVFAIIIGAGATVGPINV</sequence>
<keyword evidence="1" id="KW-1133">Transmembrane helix</keyword>
<proteinExistence type="predicted"/>
<evidence type="ECO:0000313" key="2">
    <source>
        <dbReference type="EMBL" id="TCN34969.1"/>
    </source>
</evidence>
<evidence type="ECO:0000256" key="1">
    <source>
        <dbReference type="SAM" id="Phobius"/>
    </source>
</evidence>
<comment type="caution">
    <text evidence="2">The sequence shown here is derived from an EMBL/GenBank/DDBJ whole genome shotgun (WGS) entry which is preliminary data.</text>
</comment>
<keyword evidence="1" id="KW-0472">Membrane</keyword>
<evidence type="ECO:0000313" key="3">
    <source>
        <dbReference type="Proteomes" id="UP000295351"/>
    </source>
</evidence>
<name>A0A4R2C818_SHIGR</name>
<dbReference type="EMBL" id="SLVX01000031">
    <property type="protein sequence ID" value="TCN34969.1"/>
    <property type="molecule type" value="Genomic_DNA"/>
</dbReference>
<organism evidence="2 3">
    <name type="scientific">Shinella granuli</name>
    <dbReference type="NCBI Taxonomy" id="323621"/>
    <lineage>
        <taxon>Bacteria</taxon>
        <taxon>Pseudomonadati</taxon>
        <taxon>Pseudomonadota</taxon>
        <taxon>Alphaproteobacteria</taxon>
        <taxon>Hyphomicrobiales</taxon>
        <taxon>Rhizobiaceae</taxon>
        <taxon>Shinella</taxon>
    </lineage>
</organism>
<gene>
    <name evidence="2" type="ORF">EV665_13150</name>
</gene>
<dbReference type="RefSeq" id="WP_133036709.1">
    <property type="nucleotide sequence ID" value="NZ_BAABEI010000012.1"/>
</dbReference>
<accession>A0A4R2C818</accession>
<reference evidence="2 3" key="1">
    <citation type="submission" date="2019-03" db="EMBL/GenBank/DDBJ databases">
        <title>Genomic Encyclopedia of Type Strains, Phase IV (KMG-IV): sequencing the most valuable type-strain genomes for metagenomic binning, comparative biology and taxonomic classification.</title>
        <authorList>
            <person name="Goeker M."/>
        </authorList>
    </citation>
    <scope>NUCLEOTIDE SEQUENCE [LARGE SCALE GENOMIC DNA]</scope>
    <source>
        <strain evidence="2 3">DSM 18401</strain>
    </source>
</reference>